<dbReference type="RefSeq" id="XP_024941607.1">
    <property type="nucleotide sequence ID" value="XM_025085839.1"/>
</dbReference>
<keyword evidence="1" id="KW-0175">Coiled coil</keyword>
<dbReference type="Pfam" id="PF16045">
    <property type="entry name" value="LisH_2"/>
    <property type="match status" value="1"/>
</dbReference>
<evidence type="ECO:0000256" key="1">
    <source>
        <dbReference type="SAM" id="Coils"/>
    </source>
</evidence>
<accession>A0AAJ7RIK0</accession>
<sequence length="419" mass="48677">MNSEYYSAVYTWFDKCGIISNVRTHLRQNLINALKGIKPSFSLRENTTPKSANQYVHDLLIAEYLWNRDYTYSLSVFASEVPLLVNFRDEPHASDSTDTNPQKLRDDYVCHTLETLGIRADSVEGQVIVDDYGKSNDPLLLCILKCLSSISMKKSKVIWYDRETQTTNDGYSKLVAIKKKLVAQKESFEKQLSEKENKLREQAHLVNQQLDLLNKKLEQAQALMLAVETKEKELTDEKRRNSERIFHKEMELSIKENFLTQESERLKKERNNYQRFESNLKKLQDELNKVKKDIPSNENNSPITQDVKVQTETEFSSIDEERKLLNKEKQELASLVREQKSRIEELTLRAVQLSRQLEEAHLIKSTTIDVPIIKANTIVSESSSTEDILLDAKMRLRRLEEESLRANQCYISCMTNSLQ</sequence>
<evidence type="ECO:0000313" key="3">
    <source>
        <dbReference type="RefSeq" id="XP_024941607.1"/>
    </source>
</evidence>
<dbReference type="InterPro" id="IPR006594">
    <property type="entry name" value="LisH"/>
</dbReference>
<reference evidence="3" key="1">
    <citation type="submission" date="2025-08" db="UniProtKB">
        <authorList>
            <consortium name="RefSeq"/>
        </authorList>
    </citation>
    <scope>IDENTIFICATION</scope>
</reference>
<dbReference type="GeneID" id="107268579"/>
<proteinExistence type="predicted"/>
<keyword evidence="2" id="KW-1185">Reference proteome</keyword>
<gene>
    <name evidence="3" type="primary">LOC107268579</name>
</gene>
<dbReference type="AlphaFoldDB" id="A0AAJ7RIK0"/>
<name>A0AAJ7RIK0_CEPCN</name>
<evidence type="ECO:0000313" key="2">
    <source>
        <dbReference type="Proteomes" id="UP000694920"/>
    </source>
</evidence>
<feature type="coiled-coil region" evidence="1">
    <location>
        <begin position="178"/>
        <end position="402"/>
    </location>
</feature>
<organism evidence="2 3">
    <name type="scientific">Cephus cinctus</name>
    <name type="common">Wheat stem sawfly</name>
    <dbReference type="NCBI Taxonomy" id="211228"/>
    <lineage>
        <taxon>Eukaryota</taxon>
        <taxon>Metazoa</taxon>
        <taxon>Ecdysozoa</taxon>
        <taxon>Arthropoda</taxon>
        <taxon>Hexapoda</taxon>
        <taxon>Insecta</taxon>
        <taxon>Pterygota</taxon>
        <taxon>Neoptera</taxon>
        <taxon>Endopterygota</taxon>
        <taxon>Hymenoptera</taxon>
        <taxon>Cephoidea</taxon>
        <taxon>Cephidae</taxon>
        <taxon>Cephus</taxon>
    </lineage>
</organism>
<dbReference type="Proteomes" id="UP000694920">
    <property type="component" value="Unplaced"/>
</dbReference>
<dbReference type="KEGG" id="ccin:107268579"/>
<protein>
    <submittedName>
        <fullName evidence="3">Uncharacterized protein PFB0145c</fullName>
    </submittedName>
</protein>